<dbReference type="PROSITE" id="PS51257">
    <property type="entry name" value="PROKAR_LIPOPROTEIN"/>
    <property type="match status" value="1"/>
</dbReference>
<dbReference type="Gene3D" id="2.30.30.140">
    <property type="match status" value="1"/>
</dbReference>
<dbReference type="PANTHER" id="PTHR10688:SF5">
    <property type="entry name" value="PWWP DOMAIN-CONTAINING PROTEIN 1-RELATED"/>
    <property type="match status" value="1"/>
</dbReference>
<reference evidence="3 4" key="1">
    <citation type="journal article" date="2015" name="Proc. Natl. Acad. Sci. U.S.A.">
        <title>The resurrection genome of Boea hygrometrica: A blueprint for survival of dehydration.</title>
        <authorList>
            <person name="Xiao L."/>
            <person name="Yang G."/>
            <person name="Zhang L."/>
            <person name="Yang X."/>
            <person name="Zhao S."/>
            <person name="Ji Z."/>
            <person name="Zhou Q."/>
            <person name="Hu M."/>
            <person name="Wang Y."/>
            <person name="Chen M."/>
            <person name="Xu Y."/>
            <person name="Jin H."/>
            <person name="Xiao X."/>
            <person name="Hu G."/>
            <person name="Bao F."/>
            <person name="Hu Y."/>
            <person name="Wan P."/>
            <person name="Li L."/>
            <person name="Deng X."/>
            <person name="Kuang T."/>
            <person name="Xiang C."/>
            <person name="Zhu J.K."/>
            <person name="Oliver M.J."/>
            <person name="He Y."/>
        </authorList>
    </citation>
    <scope>NUCLEOTIDE SEQUENCE [LARGE SCALE GENOMIC DNA]</scope>
    <source>
        <strain evidence="4">cv. XS01</strain>
    </source>
</reference>
<feature type="region of interest" description="Disordered" evidence="1">
    <location>
        <begin position="780"/>
        <end position="908"/>
    </location>
</feature>
<name>A0A2Z7C257_9LAMI</name>
<evidence type="ECO:0000313" key="3">
    <source>
        <dbReference type="EMBL" id="KZV39938.1"/>
    </source>
</evidence>
<dbReference type="CDD" id="cd05162">
    <property type="entry name" value="PWWP"/>
    <property type="match status" value="1"/>
</dbReference>
<accession>A0A2Z7C257</accession>
<feature type="compositionally biased region" description="Basic and acidic residues" evidence="1">
    <location>
        <begin position="201"/>
        <end position="213"/>
    </location>
</feature>
<feature type="domain" description="PWWP" evidence="2">
    <location>
        <begin position="287"/>
        <end position="348"/>
    </location>
</feature>
<feature type="region of interest" description="Disordered" evidence="1">
    <location>
        <begin position="476"/>
        <end position="495"/>
    </location>
</feature>
<feature type="compositionally biased region" description="Basic and acidic residues" evidence="1">
    <location>
        <begin position="816"/>
        <end position="879"/>
    </location>
</feature>
<dbReference type="OrthoDB" id="62853at2759"/>
<feature type="compositionally biased region" description="Polar residues" evidence="1">
    <location>
        <begin position="187"/>
        <end position="200"/>
    </location>
</feature>
<feature type="compositionally biased region" description="Gly residues" evidence="1">
    <location>
        <begin position="1037"/>
        <end position="1046"/>
    </location>
</feature>
<dbReference type="Proteomes" id="UP000250235">
    <property type="component" value="Unassembled WGS sequence"/>
</dbReference>
<evidence type="ECO:0000256" key="1">
    <source>
        <dbReference type="SAM" id="MobiDB-lite"/>
    </source>
</evidence>
<proteinExistence type="predicted"/>
<protein>
    <recommendedName>
        <fullName evidence="2">PWWP domain-containing protein</fullName>
    </recommendedName>
</protein>
<dbReference type="SUPFAM" id="SSF63748">
    <property type="entry name" value="Tudor/PWWP/MBT"/>
    <property type="match status" value="1"/>
</dbReference>
<dbReference type="EMBL" id="KV000866">
    <property type="protein sequence ID" value="KZV39938.1"/>
    <property type="molecule type" value="Genomic_DNA"/>
</dbReference>
<feature type="compositionally biased region" description="Basic and acidic residues" evidence="1">
    <location>
        <begin position="890"/>
        <end position="901"/>
    </location>
</feature>
<gene>
    <name evidence="3" type="ORF">F511_11318</name>
</gene>
<dbReference type="SMART" id="SM00293">
    <property type="entry name" value="PWWP"/>
    <property type="match status" value="1"/>
</dbReference>
<organism evidence="3 4">
    <name type="scientific">Dorcoceras hygrometricum</name>
    <dbReference type="NCBI Taxonomy" id="472368"/>
    <lineage>
        <taxon>Eukaryota</taxon>
        <taxon>Viridiplantae</taxon>
        <taxon>Streptophyta</taxon>
        <taxon>Embryophyta</taxon>
        <taxon>Tracheophyta</taxon>
        <taxon>Spermatophyta</taxon>
        <taxon>Magnoliopsida</taxon>
        <taxon>eudicotyledons</taxon>
        <taxon>Gunneridae</taxon>
        <taxon>Pentapetalae</taxon>
        <taxon>asterids</taxon>
        <taxon>lamiids</taxon>
        <taxon>Lamiales</taxon>
        <taxon>Gesneriaceae</taxon>
        <taxon>Didymocarpoideae</taxon>
        <taxon>Trichosporeae</taxon>
        <taxon>Loxocarpinae</taxon>
        <taxon>Dorcoceras</taxon>
    </lineage>
</organism>
<feature type="compositionally biased region" description="Basic and acidic residues" evidence="1">
    <location>
        <begin position="142"/>
        <end position="154"/>
    </location>
</feature>
<feature type="region of interest" description="Disordered" evidence="1">
    <location>
        <begin position="1024"/>
        <end position="1048"/>
    </location>
</feature>
<dbReference type="InterPro" id="IPR000313">
    <property type="entry name" value="PWWP_dom"/>
</dbReference>
<evidence type="ECO:0000313" key="4">
    <source>
        <dbReference type="Proteomes" id="UP000250235"/>
    </source>
</evidence>
<dbReference type="AlphaFoldDB" id="A0A2Z7C257"/>
<feature type="region of interest" description="Disordered" evidence="1">
    <location>
        <begin position="140"/>
        <end position="236"/>
    </location>
</feature>
<dbReference type="PROSITE" id="PS50812">
    <property type="entry name" value="PWWP"/>
    <property type="match status" value="1"/>
</dbReference>
<dbReference type="Pfam" id="PF00855">
    <property type="entry name" value="PWWP"/>
    <property type="match status" value="1"/>
</dbReference>
<evidence type="ECO:0000259" key="2">
    <source>
        <dbReference type="PROSITE" id="PS50812"/>
    </source>
</evidence>
<dbReference type="InterPro" id="IPR052657">
    <property type="entry name" value="PDP_family_Arabidopsis"/>
</dbReference>
<keyword evidence="4" id="KW-1185">Reference proteome</keyword>
<feature type="region of interest" description="Disordered" evidence="1">
    <location>
        <begin position="574"/>
        <end position="593"/>
    </location>
</feature>
<dbReference type="PANTHER" id="PTHR10688">
    <property type="entry name" value="PWWP DOMAIN-CONTAINING PROTEIN"/>
    <property type="match status" value="1"/>
</dbReference>
<sequence length="1171" mass="129131">MLSIQTRYTPTASKVDNDKQIPQLLLIVLSCCSNIVVLQQTQESAVIITSRNNTGTIIPSTGCVKYQNDDVVPTSSSISRYTINQQASRVQLLFFTAAPISVDSKTIILVLVFTRILRVFCGWNRVVVFRVISMVSSELESSPDRKDAEVEEGRGVSPDLGGGNDTSAGLGPRSVFSTEEATRVSFADSNRSNEAGVSNARSEDRISEVKNEEETSVGVSSVEARENHPSSYVSDMGMNIKKSDLQDVKLENKKPGGVVEGYDSMLSDFDEFAAKGNGVSVGFGFEVGDMVWGKVKSHPWWPGHIYDENYASVNVRKSKREGHVLVAFFGDSSYGWFLPAELIPFELNFAEKSRQTNLRSFLIAVEEATDELSRRRSLGLACRCRNQYNFWPATFEGDYLVDIGVGDEPGIYSSTQINRARDSFQPREMLSFMQRLALKPRNQQFTIELIKNKATVLACRKSMFEEFDETYAQAFGSTPERPQRPTAPMTRDPAKAPLRGRLVVAEGLSKQNNSIKHKKVKDQMEKDKYQFKRRDEPTSKKVKKLIFGQAGNTSSPLPVDGSGVSERVMYSGVGDSKHQNHESACADGQHQPMRHSMSMVSGINPMDGSEKLFNSATKKVKIRKQPLANRGTDHTDLVEKKKKKIKKEISAKAHAGSVQSPVALSDSGVTVETVSGMRSQHVPTVDNNCQLDYLKDSVVGPTSSLVEAHLDTGNFELLLLLKDLHSLALNPFHGMDRSCPGDVLSVFLKFRSLVYQKSLVSAPTESDEASDARTGKLLSPANVLVGPGDGNNDMSMKPMISSVRPVDSTKSGIKRGPLDRPEGIKKKIKTEDKTKTKKMNESEDTKKMKKSEDMKLSAVEKKPLQRPAESQRTEVKEVAAKNVPPTLKASKLESSKKKEQPGRVPNPTMLVMKFPSGAGLPSSAELRVRFARFGPMDHSATRVFWKSYTCRLVYRYKADAEAALKFVNASSNLFGNTNVRCYLRDMLAEAAEAESAKIQREDPSTVGMSQSRDPFLEQRITPQSGHLKSCLKKPSGDEGGNGGGRGSRVKFVLDGEESIRNKQSFSGNMNAVDDIACFPEVTSSSSYSVDVNSKNLSKFIVPPSPSSFHNLPPPINLSPPTEQASARLYTPHTRPHINSDISQEMLNLLNKCSDVVGNLTRVLGYVPYRAL</sequence>